<dbReference type="Pfam" id="PF08818">
    <property type="entry name" value="DUF1801"/>
    <property type="match status" value="1"/>
</dbReference>
<dbReference type="Pfam" id="PF00376">
    <property type="entry name" value="MerR"/>
    <property type="match status" value="2"/>
</dbReference>
<organism evidence="6 7">
    <name type="scientific">Paenibacillus mendelii</name>
    <dbReference type="NCBI Taxonomy" id="206163"/>
    <lineage>
        <taxon>Bacteria</taxon>
        <taxon>Bacillati</taxon>
        <taxon>Bacillota</taxon>
        <taxon>Bacilli</taxon>
        <taxon>Bacillales</taxon>
        <taxon>Paenibacillaceae</taxon>
        <taxon>Paenibacillus</taxon>
    </lineage>
</organism>
<protein>
    <submittedName>
        <fullName evidence="6">MerR family DNA-binding transcriptional regulator</fullName>
    </submittedName>
</protein>
<dbReference type="InterPro" id="IPR000551">
    <property type="entry name" value="MerR-type_HTH_dom"/>
</dbReference>
<accession>A0ABV6JL60</accession>
<keyword evidence="1" id="KW-0678">Repressor</keyword>
<keyword evidence="2" id="KW-0805">Transcription regulation</keyword>
<dbReference type="Gene3D" id="1.10.1660.10">
    <property type="match status" value="2"/>
</dbReference>
<evidence type="ECO:0000256" key="2">
    <source>
        <dbReference type="ARBA" id="ARBA00023015"/>
    </source>
</evidence>
<dbReference type="SUPFAM" id="SSF46955">
    <property type="entry name" value="Putative DNA-binding domain"/>
    <property type="match status" value="2"/>
</dbReference>
<dbReference type="SMART" id="SM00422">
    <property type="entry name" value="HTH_MERR"/>
    <property type="match status" value="2"/>
</dbReference>
<evidence type="ECO:0000256" key="3">
    <source>
        <dbReference type="ARBA" id="ARBA00023125"/>
    </source>
</evidence>
<dbReference type="InterPro" id="IPR009061">
    <property type="entry name" value="DNA-bd_dom_put_sf"/>
</dbReference>
<dbReference type="GO" id="GO:0003677">
    <property type="term" value="F:DNA binding"/>
    <property type="evidence" value="ECO:0007669"/>
    <property type="project" value="UniProtKB-KW"/>
</dbReference>
<comment type="caution">
    <text evidence="6">The sequence shown here is derived from an EMBL/GenBank/DDBJ whole genome shotgun (WGS) entry which is preliminary data.</text>
</comment>
<dbReference type="InterPro" id="IPR047057">
    <property type="entry name" value="MerR_fam"/>
</dbReference>
<dbReference type="PANTHER" id="PTHR30204">
    <property type="entry name" value="REDOX-CYCLING DRUG-SENSING TRANSCRIPTIONAL ACTIVATOR SOXR"/>
    <property type="match status" value="1"/>
</dbReference>
<proteinExistence type="predicted"/>
<dbReference type="Proteomes" id="UP001589818">
    <property type="component" value="Unassembled WGS sequence"/>
</dbReference>
<name>A0ABV6JL60_9BACL</name>
<feature type="domain" description="HTH merR-type" evidence="5">
    <location>
        <begin position="1"/>
        <end position="41"/>
    </location>
</feature>
<feature type="domain" description="HTH merR-type" evidence="5">
    <location>
        <begin position="120"/>
        <end position="187"/>
    </location>
</feature>
<gene>
    <name evidence="6" type="ORF">ACFFJ8_35115</name>
</gene>
<evidence type="ECO:0000256" key="1">
    <source>
        <dbReference type="ARBA" id="ARBA00022491"/>
    </source>
</evidence>
<keyword evidence="3 6" id="KW-0238">DNA-binding</keyword>
<keyword evidence="7" id="KW-1185">Reference proteome</keyword>
<dbReference type="PROSITE" id="PS50937">
    <property type="entry name" value="HTH_MERR_2"/>
    <property type="match status" value="2"/>
</dbReference>
<dbReference type="PANTHER" id="PTHR30204:SF69">
    <property type="entry name" value="MERR-FAMILY TRANSCRIPTIONAL REGULATOR"/>
    <property type="match status" value="1"/>
</dbReference>
<evidence type="ECO:0000313" key="7">
    <source>
        <dbReference type="Proteomes" id="UP001589818"/>
    </source>
</evidence>
<keyword evidence="4" id="KW-0804">Transcription</keyword>
<evidence type="ECO:0000313" key="6">
    <source>
        <dbReference type="EMBL" id="MFC0396566.1"/>
    </source>
</evidence>
<reference evidence="6 7" key="1">
    <citation type="submission" date="2024-09" db="EMBL/GenBank/DDBJ databases">
        <authorList>
            <person name="Sun Q."/>
            <person name="Mori K."/>
        </authorList>
    </citation>
    <scope>NUCLEOTIDE SEQUENCE [LARGE SCALE GENOMIC DNA]</scope>
    <source>
        <strain evidence="6 7">CCM 4839</strain>
    </source>
</reference>
<dbReference type="EMBL" id="JBHLVF010000061">
    <property type="protein sequence ID" value="MFC0396566.1"/>
    <property type="molecule type" value="Genomic_DNA"/>
</dbReference>
<sequence>MRPIDIARKLRISTSALRNYEAQGIVPAADRSSSGYRMYTEVHAAYFECLQVMTPGFGIETTSEVLRKLQVKDVDSALRLVNEIQANLHRDRILIEETIDALETRAPGTPDTSGMEDWKTIGEVSDETQIPSSAIRYWEKAGLITSSRDPQNGYRIFNRSQIRKIQLLSTLRQVEYSFDVIGLKQAIAGMDHNDVEQIRRVAGATLDYMNNLTREQLRGGYYLFGLCRMLNLLDGKGIDGMATNKTEQETGKKPEKLSGHQQVVEFLHALEHPLKTEIEEVRRIILSAHDGITEHIKWKAPSFCHHHEDRVTFNLHGKGFFLLIFHCGSKVKDRAGEGRLMEDPSGLLEWVTDDRATLKFTGRADVEAAREKLPLLITKWLEAASS</sequence>
<dbReference type="InterPro" id="IPR014922">
    <property type="entry name" value="YdhG-like"/>
</dbReference>
<evidence type="ECO:0000256" key="4">
    <source>
        <dbReference type="ARBA" id="ARBA00023163"/>
    </source>
</evidence>
<evidence type="ECO:0000259" key="5">
    <source>
        <dbReference type="PROSITE" id="PS50937"/>
    </source>
</evidence>
<dbReference type="RefSeq" id="WP_309145334.1">
    <property type="nucleotide sequence ID" value="NZ_JANHOF010000005.1"/>
</dbReference>
<dbReference type="SUPFAM" id="SSF159888">
    <property type="entry name" value="YdhG-like"/>
    <property type="match status" value="1"/>
</dbReference>